<evidence type="ECO:0000313" key="3">
    <source>
        <dbReference type="EMBL" id="AHK70815.1"/>
    </source>
</evidence>
<evidence type="ECO:0000313" key="4">
    <source>
        <dbReference type="Proteomes" id="UP000031656"/>
    </source>
</evidence>
<organism evidence="3 4">
    <name type="scientific">Gluconobacter oxydans DSM 3504</name>
    <dbReference type="NCBI Taxonomy" id="1288313"/>
    <lineage>
        <taxon>Bacteria</taxon>
        <taxon>Pseudomonadati</taxon>
        <taxon>Pseudomonadota</taxon>
        <taxon>Alphaproteobacteria</taxon>
        <taxon>Acetobacterales</taxon>
        <taxon>Acetobacteraceae</taxon>
        <taxon>Gluconobacter</taxon>
    </lineage>
</organism>
<dbReference type="Gene3D" id="3.40.50.2000">
    <property type="entry name" value="Glycogen Phosphorylase B"/>
    <property type="match status" value="2"/>
</dbReference>
<dbReference type="GO" id="GO:0008713">
    <property type="term" value="F:ADP-heptose-lipopolysaccharide heptosyltransferase activity"/>
    <property type="evidence" value="ECO:0007669"/>
    <property type="project" value="TreeGrafter"/>
</dbReference>
<dbReference type="PANTHER" id="PTHR30160:SF1">
    <property type="entry name" value="LIPOPOLYSACCHARIDE 1,2-N-ACETYLGLUCOSAMINETRANSFERASE-RELATED"/>
    <property type="match status" value="1"/>
</dbReference>
<dbReference type="GO" id="GO:0005829">
    <property type="term" value="C:cytosol"/>
    <property type="evidence" value="ECO:0007669"/>
    <property type="project" value="TreeGrafter"/>
</dbReference>
<evidence type="ECO:0000256" key="2">
    <source>
        <dbReference type="ARBA" id="ARBA00022679"/>
    </source>
</evidence>
<protein>
    <submittedName>
        <fullName evidence="3">Putative glycosyl transferase</fullName>
    </submittedName>
</protein>
<dbReference type="SUPFAM" id="SSF53756">
    <property type="entry name" value="UDP-Glycosyltransferase/glycogen phosphorylase"/>
    <property type="match status" value="1"/>
</dbReference>
<gene>
    <name evidence="3" type="ORF">GLS_c09050</name>
</gene>
<dbReference type="GO" id="GO:0009244">
    <property type="term" value="P:lipopolysaccharide core region biosynthetic process"/>
    <property type="evidence" value="ECO:0007669"/>
    <property type="project" value="TreeGrafter"/>
</dbReference>
<sequence length="306" mass="33161">MSRILVIKLGALGDFVQAFGAFASIRAAFPHATLTLLTTAPFVDLARAAPWFDEILTDDRPSMGNLPGLWRLSRKLRGYDRVFDLQTSGRSKTYFRLAGQPANWSGISDGCCHPHGNPSRNDMHTLARLDDQLHDAGVTPLPRSVPRWLQGHGPDIAAPYAVLVPGAAFHRPQKRWPTSRFAEIAKTLVAKGIRPVIVGTQAEAPLAQDILRLCPTALDLTGRTTLLELAGVLDRAEIVIGNDTGPMHLAAAMDTPCITLFGHDSDPRLTAPLTPTSGRTDLIVVPDLAMLPASRVETCMEAMLSR</sequence>
<accession>A0A067Z5F0</accession>
<dbReference type="CDD" id="cd03789">
    <property type="entry name" value="GT9_LPS_heptosyltransferase"/>
    <property type="match status" value="1"/>
</dbReference>
<dbReference type="Pfam" id="PF01075">
    <property type="entry name" value="Glyco_transf_9"/>
    <property type="match status" value="1"/>
</dbReference>
<dbReference type="PANTHER" id="PTHR30160">
    <property type="entry name" value="TETRAACYLDISACCHARIDE 4'-KINASE-RELATED"/>
    <property type="match status" value="1"/>
</dbReference>
<name>A0A067Z5F0_GLUOY</name>
<keyword evidence="1" id="KW-0328">Glycosyltransferase</keyword>
<keyword evidence="2 3" id="KW-0808">Transferase</keyword>
<dbReference type="HOGENOM" id="CLU_038371_0_2_5"/>
<dbReference type="InterPro" id="IPR002201">
    <property type="entry name" value="Glyco_trans_9"/>
</dbReference>
<dbReference type="AlphaFoldDB" id="A0A067Z5F0"/>
<dbReference type="RefSeq" id="WP_041111391.1">
    <property type="nucleotide sequence ID" value="NZ_CP004373.1"/>
</dbReference>
<dbReference type="EMBL" id="CP004373">
    <property type="protein sequence ID" value="AHK70815.1"/>
    <property type="molecule type" value="Genomic_DNA"/>
</dbReference>
<dbReference type="KEGG" id="goy:GLS_c09050"/>
<evidence type="ECO:0000256" key="1">
    <source>
        <dbReference type="ARBA" id="ARBA00022676"/>
    </source>
</evidence>
<dbReference type="GeneID" id="56905138"/>
<dbReference type="InterPro" id="IPR051199">
    <property type="entry name" value="LPS_LOS_Heptosyltrfase"/>
</dbReference>
<dbReference type="Proteomes" id="UP000031656">
    <property type="component" value="Chromosome"/>
</dbReference>
<reference evidence="3 4" key="1">
    <citation type="journal article" date="2015" name="Appl. Microbiol. Biotechnol.">
        <title>The consequence of an additional NADH dehydrogenase paralog on the growth of Gluconobacter oxydans DSM3504.</title>
        <authorList>
            <person name="Kostner D."/>
            <person name="Luchterhand B."/>
            <person name="Junker A."/>
            <person name="Volland S."/>
            <person name="Daniel R."/>
            <person name="Buchs J."/>
            <person name="Liebl W."/>
            <person name="Ehrenreich A."/>
        </authorList>
    </citation>
    <scope>NUCLEOTIDE SEQUENCE [LARGE SCALE GENOMIC DNA]</scope>
    <source>
        <strain evidence="3">DSM 3504</strain>
    </source>
</reference>
<proteinExistence type="predicted"/>